<dbReference type="InterPro" id="IPR038056">
    <property type="entry name" value="YjbR-like_sf"/>
</dbReference>
<keyword evidence="2" id="KW-1185">Reference proteome</keyword>
<gene>
    <name evidence="1" type="ORF">SP5_001_00410</name>
</gene>
<sequence>MTDFLSRIRDIALLLPGTTEQAGDGETRFLVEDAPFLRVSRTSSAIHLCIADEGQEPHWTEVTLDTDSDWTLVEDRIARSWELVAPTELLEAGGR</sequence>
<dbReference type="AlphaFoldDB" id="A0A0A1W1Z8"/>
<proteinExistence type="predicted"/>
<evidence type="ECO:0000313" key="2">
    <source>
        <dbReference type="Proteomes" id="UP000032305"/>
    </source>
</evidence>
<name>A0A0A1W1Z8_9SPHN</name>
<dbReference type="EMBL" id="BBPI01000001">
    <property type="protein sequence ID" value="GAL99342.1"/>
    <property type="molecule type" value="Genomic_DNA"/>
</dbReference>
<evidence type="ECO:0000313" key="1">
    <source>
        <dbReference type="EMBL" id="GAL99342.1"/>
    </source>
</evidence>
<dbReference type="SUPFAM" id="SSF142906">
    <property type="entry name" value="YjbR-like"/>
    <property type="match status" value="1"/>
</dbReference>
<accession>A0A0A1W1Z8</accession>
<protein>
    <recommendedName>
        <fullName evidence="3">MmcQ/YjbR family DNA-binding protein</fullName>
    </recommendedName>
</protein>
<comment type="caution">
    <text evidence="1">The sequence shown here is derived from an EMBL/GenBank/DDBJ whole genome shotgun (WGS) entry which is preliminary data.</text>
</comment>
<dbReference type="RefSeq" id="WP_042482347.1">
    <property type="nucleotide sequence ID" value="NZ_BBPI01000001.1"/>
</dbReference>
<evidence type="ECO:0008006" key="3">
    <source>
        <dbReference type="Google" id="ProtNLM"/>
    </source>
</evidence>
<dbReference type="Proteomes" id="UP000032305">
    <property type="component" value="Unassembled WGS sequence"/>
</dbReference>
<reference evidence="1 2" key="1">
    <citation type="submission" date="2014-11" db="EMBL/GenBank/DDBJ databases">
        <title>Whole genome shotgun sequence of Sphingomonas parapaucimobilis NBRC 15100.</title>
        <authorList>
            <person name="Katano-Makiyama Y."/>
            <person name="Hosoyama A."/>
            <person name="Hashimoto M."/>
            <person name="Hosoyama Y."/>
            <person name="Noguchi M."/>
            <person name="Numata M."/>
            <person name="Tsuchikane K."/>
            <person name="Hirakata S."/>
            <person name="Uohara A."/>
            <person name="Shimodaira J."/>
            <person name="Ohji S."/>
            <person name="Ichikawa N."/>
            <person name="Kimura A."/>
            <person name="Yamazoe A."/>
            <person name="Fujita N."/>
        </authorList>
    </citation>
    <scope>NUCLEOTIDE SEQUENCE [LARGE SCALE GENOMIC DNA]</scope>
    <source>
        <strain evidence="1 2">NBRC 15100</strain>
    </source>
</reference>
<dbReference type="OrthoDB" id="277063at2"/>
<organism evidence="1 2">
    <name type="scientific">Sphingomonas parapaucimobilis NBRC 15100</name>
    <dbReference type="NCBI Taxonomy" id="1219049"/>
    <lineage>
        <taxon>Bacteria</taxon>
        <taxon>Pseudomonadati</taxon>
        <taxon>Pseudomonadota</taxon>
        <taxon>Alphaproteobacteria</taxon>
        <taxon>Sphingomonadales</taxon>
        <taxon>Sphingomonadaceae</taxon>
        <taxon>Sphingomonas</taxon>
    </lineage>
</organism>